<evidence type="ECO:0000313" key="3">
    <source>
        <dbReference type="Proteomes" id="UP000288405"/>
    </source>
</evidence>
<reference evidence="2 3" key="1">
    <citation type="journal article" date="2011" name="Front. Microbiol.">
        <title>Genomic signatures of strain selection and enhancement in Bacillus atrophaeus var. globigii, a historical biowarfare simulant.</title>
        <authorList>
            <person name="Gibbons H.S."/>
            <person name="Broomall S.M."/>
            <person name="McNew L.A."/>
            <person name="Daligault H."/>
            <person name="Chapman C."/>
            <person name="Bruce D."/>
            <person name="Karavis M."/>
            <person name="Krepps M."/>
            <person name="McGregor P.A."/>
            <person name="Hong C."/>
            <person name="Park K.H."/>
            <person name="Akmal A."/>
            <person name="Feldman A."/>
            <person name="Lin J.S."/>
            <person name="Chang W.E."/>
            <person name="Higgs B.W."/>
            <person name="Demirev P."/>
            <person name="Lindquist J."/>
            <person name="Liem A."/>
            <person name="Fochler E."/>
            <person name="Read T.D."/>
            <person name="Tapia R."/>
            <person name="Johnson S."/>
            <person name="Bishop-Lilly K.A."/>
            <person name="Detter C."/>
            <person name="Han C."/>
            <person name="Sozhamannan S."/>
            <person name="Rosenzweig C.N."/>
            <person name="Skowronski E.W."/>
        </authorList>
    </citation>
    <scope>NUCLEOTIDE SEQUENCE [LARGE SCALE GENOMIC DNA]</scope>
    <source>
        <strain evidence="2 3">GYP-17</strain>
    </source>
</reference>
<accession>A0A432WR47</accession>
<dbReference type="InterPro" id="IPR004843">
    <property type="entry name" value="Calcineurin-like_PHP"/>
</dbReference>
<dbReference type="PANTHER" id="PTHR42850:SF7">
    <property type="entry name" value="BIS(5'-NUCLEOSYL)-TETRAPHOSPHATASE PRPE [ASYMMETRICAL]"/>
    <property type="match status" value="1"/>
</dbReference>
<evidence type="ECO:0000259" key="1">
    <source>
        <dbReference type="Pfam" id="PF00149"/>
    </source>
</evidence>
<dbReference type="EMBL" id="PIPM01000001">
    <property type="protein sequence ID" value="RUO36254.1"/>
    <property type="molecule type" value="Genomic_DNA"/>
</dbReference>
<dbReference type="AlphaFoldDB" id="A0A432WR47"/>
<comment type="caution">
    <text evidence="2">The sequence shown here is derived from an EMBL/GenBank/DDBJ whole genome shotgun (WGS) entry which is preliminary data.</text>
</comment>
<organism evidence="2 3">
    <name type="scientific">Aliidiomarina sanyensis</name>
    <dbReference type="NCBI Taxonomy" id="1249555"/>
    <lineage>
        <taxon>Bacteria</taxon>
        <taxon>Pseudomonadati</taxon>
        <taxon>Pseudomonadota</taxon>
        <taxon>Gammaproteobacteria</taxon>
        <taxon>Alteromonadales</taxon>
        <taxon>Idiomarinaceae</taxon>
        <taxon>Aliidiomarina</taxon>
    </lineage>
</organism>
<name>A0A432WR47_9GAMM</name>
<dbReference type="GO" id="GO:0005737">
    <property type="term" value="C:cytoplasm"/>
    <property type="evidence" value="ECO:0007669"/>
    <property type="project" value="TreeGrafter"/>
</dbReference>
<feature type="domain" description="Calcineurin-like phosphoesterase" evidence="1">
    <location>
        <begin position="39"/>
        <end position="166"/>
    </location>
</feature>
<evidence type="ECO:0000313" key="2">
    <source>
        <dbReference type="EMBL" id="RUO36254.1"/>
    </source>
</evidence>
<dbReference type="Proteomes" id="UP000288405">
    <property type="component" value="Unassembled WGS sequence"/>
</dbReference>
<proteinExistence type="predicted"/>
<keyword evidence="3" id="KW-1185">Reference proteome</keyword>
<gene>
    <name evidence="2" type="ORF">CWE11_00070</name>
</gene>
<sequence>MPSSLHRAFSPIDVTEQTRATQARRIFKVEDTKRTDGFDIIGDVHGHADKLIGLLETLGYQEHNGVFGHPSRRAIFIGDLIDNGRQNLRVMQIVKAMHDAQTAHVIMGNHEFNAVGFAIPRPGGDDFLRRHIPENVAHHIEFLEEIPDPVERQPWLDWFKTLPLFLDLGPFRVVHACWHEPSLNVLKPYLNADNSLLEHAWVPAFDESHALYRATETVLKGVEVDLPKGVSFRDHKDKERWQVRISWWETAPESLAAIAHIPNPARNKDALNALADLSADPTVLEEFSYRGTKPVFFGHYWMKGEPHLQSPLCACVDYSAGRNGPLMAYRWSGETVLNPAHFVGFLPTAD</sequence>
<dbReference type="SUPFAM" id="SSF56300">
    <property type="entry name" value="Metallo-dependent phosphatases"/>
    <property type="match status" value="1"/>
</dbReference>
<dbReference type="InterPro" id="IPR050126">
    <property type="entry name" value="Ap4A_hydrolase"/>
</dbReference>
<dbReference type="Gene3D" id="3.60.21.10">
    <property type="match status" value="1"/>
</dbReference>
<dbReference type="PANTHER" id="PTHR42850">
    <property type="entry name" value="METALLOPHOSPHOESTERASE"/>
    <property type="match status" value="1"/>
</dbReference>
<dbReference type="InterPro" id="IPR029052">
    <property type="entry name" value="Metallo-depent_PP-like"/>
</dbReference>
<protein>
    <recommendedName>
        <fullName evidence="1">Calcineurin-like phosphoesterase domain-containing protein</fullName>
    </recommendedName>
</protein>
<dbReference type="Pfam" id="PF00149">
    <property type="entry name" value="Metallophos"/>
    <property type="match status" value="1"/>
</dbReference>
<dbReference type="GO" id="GO:0016791">
    <property type="term" value="F:phosphatase activity"/>
    <property type="evidence" value="ECO:0007669"/>
    <property type="project" value="TreeGrafter"/>
</dbReference>